<dbReference type="RefSeq" id="WP_193530242.1">
    <property type="nucleotide sequence ID" value="NZ_JADCJZ010000003.1"/>
</dbReference>
<evidence type="ECO:0000313" key="3">
    <source>
        <dbReference type="Proteomes" id="UP001194273"/>
    </source>
</evidence>
<dbReference type="SUPFAM" id="SSF51064">
    <property type="entry name" value="Head domain of nucleotide exchange factor GrpE"/>
    <property type="match status" value="1"/>
</dbReference>
<name>A0ABR9QU84_9ACTN</name>
<dbReference type="Pfam" id="PF01025">
    <property type="entry name" value="GrpE"/>
    <property type="match status" value="1"/>
</dbReference>
<reference evidence="2 3" key="1">
    <citation type="submission" date="2020-10" db="EMBL/GenBank/DDBJ databases">
        <title>ChiBAC.</title>
        <authorList>
            <person name="Zenner C."/>
            <person name="Hitch T.C.A."/>
            <person name="Clavel T."/>
        </authorList>
    </citation>
    <scope>NUCLEOTIDE SEQUENCE [LARGE SCALE GENOMIC DNA]</scope>
    <source>
        <strain evidence="2 3">DSM 107455</strain>
    </source>
</reference>
<comment type="caution">
    <text evidence="2">The sequence shown here is derived from an EMBL/GenBank/DDBJ whole genome shotgun (WGS) entry which is preliminary data.</text>
</comment>
<gene>
    <name evidence="2" type="primary">grpE</name>
    <name evidence="2" type="ORF">INF26_07120</name>
</gene>
<dbReference type="InterPro" id="IPR009012">
    <property type="entry name" value="GrpE_head"/>
</dbReference>
<keyword evidence="3" id="KW-1185">Reference proteome</keyword>
<protein>
    <submittedName>
        <fullName evidence="2">Nucleotide exchange factor GrpE</fullName>
    </submittedName>
</protein>
<organism evidence="2 3">
    <name type="scientific">Thermophilibacter gallinarum</name>
    <dbReference type="NCBI Taxonomy" id="2779357"/>
    <lineage>
        <taxon>Bacteria</taxon>
        <taxon>Bacillati</taxon>
        <taxon>Actinomycetota</taxon>
        <taxon>Coriobacteriia</taxon>
        <taxon>Coriobacteriales</taxon>
        <taxon>Atopobiaceae</taxon>
        <taxon>Thermophilibacter</taxon>
    </lineage>
</organism>
<accession>A0ABR9QU84</accession>
<sequence>MIAQRLDELTDLFRRRLLQDRAQARAVEALRAQVDDLRLAPLCRELILLLDRIDASEDDFARSLGEELEEILAHYGLERIPTTPSFDPAIQRVVSTRPKTGAKEGAVLEVVREGYALNGSVLRPQHVIVASGPREVPS</sequence>
<dbReference type="InterPro" id="IPR000740">
    <property type="entry name" value="GrpE"/>
</dbReference>
<dbReference type="Proteomes" id="UP001194273">
    <property type="component" value="Unassembled WGS sequence"/>
</dbReference>
<keyword evidence="1" id="KW-0143">Chaperone</keyword>
<dbReference type="Gene3D" id="2.30.22.10">
    <property type="entry name" value="Head domain of nucleotide exchange factor GrpE"/>
    <property type="match status" value="1"/>
</dbReference>
<proteinExistence type="predicted"/>
<evidence type="ECO:0000313" key="2">
    <source>
        <dbReference type="EMBL" id="MBE5024620.1"/>
    </source>
</evidence>
<evidence type="ECO:0000256" key="1">
    <source>
        <dbReference type="ARBA" id="ARBA00023186"/>
    </source>
</evidence>
<dbReference type="EMBL" id="JADCJZ010000003">
    <property type="protein sequence ID" value="MBE5024620.1"/>
    <property type="molecule type" value="Genomic_DNA"/>
</dbReference>